<gene>
    <name evidence="1" type="ORF">SDC9_125832</name>
</gene>
<proteinExistence type="predicted"/>
<protein>
    <submittedName>
        <fullName evidence="1">Uncharacterized protein</fullName>
    </submittedName>
</protein>
<organism evidence="1">
    <name type="scientific">bioreactor metagenome</name>
    <dbReference type="NCBI Taxonomy" id="1076179"/>
    <lineage>
        <taxon>unclassified sequences</taxon>
        <taxon>metagenomes</taxon>
        <taxon>ecological metagenomes</taxon>
    </lineage>
</organism>
<evidence type="ECO:0000313" key="1">
    <source>
        <dbReference type="EMBL" id="MPM78817.1"/>
    </source>
</evidence>
<name>A0A645CPI2_9ZZZZ</name>
<accession>A0A645CPI2</accession>
<sequence length="135" mass="15033">MAVNREGRKSFLIMRSQRGGQINGPRTFCTVETPDSFRPHWIHVDGFATVAPAWGHCDGHAHIQAAEFFFAGGRFRHPGDTGVGNDTFNLRAAGVTKFLSDQRSGGFSHIHGLLFERFTNTHTAPINHRTNANFR</sequence>
<dbReference type="AlphaFoldDB" id="A0A645CPI2"/>
<dbReference type="EMBL" id="VSSQ01028922">
    <property type="protein sequence ID" value="MPM78817.1"/>
    <property type="molecule type" value="Genomic_DNA"/>
</dbReference>
<comment type="caution">
    <text evidence="1">The sequence shown here is derived from an EMBL/GenBank/DDBJ whole genome shotgun (WGS) entry which is preliminary data.</text>
</comment>
<reference evidence="1" key="1">
    <citation type="submission" date="2019-08" db="EMBL/GenBank/DDBJ databases">
        <authorList>
            <person name="Kucharzyk K."/>
            <person name="Murdoch R.W."/>
            <person name="Higgins S."/>
            <person name="Loffler F."/>
        </authorList>
    </citation>
    <scope>NUCLEOTIDE SEQUENCE</scope>
</reference>